<evidence type="ECO:0000256" key="7">
    <source>
        <dbReference type="SAM" id="Phobius"/>
    </source>
</evidence>
<gene>
    <name evidence="9" type="ORF">ACFFJP_08410</name>
</gene>
<reference evidence="9 10" key="1">
    <citation type="submission" date="2024-09" db="EMBL/GenBank/DDBJ databases">
        <authorList>
            <person name="Sun Q."/>
            <person name="Mori K."/>
        </authorList>
    </citation>
    <scope>NUCLEOTIDE SEQUENCE [LARGE SCALE GENOMIC DNA]</scope>
    <source>
        <strain evidence="9 10">KCTC 23315</strain>
    </source>
</reference>
<keyword evidence="4 7" id="KW-0812">Transmembrane</keyword>
<evidence type="ECO:0000313" key="9">
    <source>
        <dbReference type="EMBL" id="MFC0048309.1"/>
    </source>
</evidence>
<feature type="transmembrane region" description="Helical" evidence="7">
    <location>
        <begin position="111"/>
        <end position="132"/>
    </location>
</feature>
<evidence type="ECO:0000256" key="5">
    <source>
        <dbReference type="ARBA" id="ARBA00022989"/>
    </source>
</evidence>
<keyword evidence="10" id="KW-1185">Reference proteome</keyword>
<feature type="transmembrane region" description="Helical" evidence="7">
    <location>
        <begin position="41"/>
        <end position="60"/>
    </location>
</feature>
<keyword evidence="9" id="KW-0808">Transferase</keyword>
<feature type="transmembrane region" description="Helical" evidence="7">
    <location>
        <begin position="178"/>
        <end position="196"/>
    </location>
</feature>
<dbReference type="RefSeq" id="WP_377242374.1">
    <property type="nucleotide sequence ID" value="NZ_JBHLXP010000001.1"/>
</dbReference>
<evidence type="ECO:0000256" key="2">
    <source>
        <dbReference type="ARBA" id="ARBA00007400"/>
    </source>
</evidence>
<evidence type="ECO:0000256" key="3">
    <source>
        <dbReference type="ARBA" id="ARBA00022475"/>
    </source>
</evidence>
<dbReference type="EMBL" id="JBHLXP010000001">
    <property type="protein sequence ID" value="MFC0048309.1"/>
    <property type="molecule type" value="Genomic_DNA"/>
</dbReference>
<evidence type="ECO:0000256" key="6">
    <source>
        <dbReference type="ARBA" id="ARBA00023136"/>
    </source>
</evidence>
<dbReference type="GO" id="GO:0016746">
    <property type="term" value="F:acyltransferase activity"/>
    <property type="evidence" value="ECO:0007669"/>
    <property type="project" value="UniProtKB-KW"/>
</dbReference>
<feature type="transmembrane region" description="Helical" evidence="7">
    <location>
        <begin position="203"/>
        <end position="222"/>
    </location>
</feature>
<name>A0ABV6BD27_9GAMM</name>
<evidence type="ECO:0000256" key="4">
    <source>
        <dbReference type="ARBA" id="ARBA00022692"/>
    </source>
</evidence>
<accession>A0ABV6BD27</accession>
<feature type="domain" description="Acyltransferase 3" evidence="8">
    <location>
        <begin position="10"/>
        <end position="312"/>
    </location>
</feature>
<dbReference type="Pfam" id="PF01757">
    <property type="entry name" value="Acyl_transf_3"/>
    <property type="match status" value="1"/>
</dbReference>
<dbReference type="InterPro" id="IPR002656">
    <property type="entry name" value="Acyl_transf_3_dom"/>
</dbReference>
<feature type="transmembrane region" description="Helical" evidence="7">
    <location>
        <begin position="72"/>
        <end position="91"/>
    </location>
</feature>
<keyword evidence="6 7" id="KW-0472">Membrane</keyword>
<evidence type="ECO:0000259" key="8">
    <source>
        <dbReference type="Pfam" id="PF01757"/>
    </source>
</evidence>
<sequence length="342" mass="39893">MGQTHQRDERIDLLRFIGLAMVILAHVYPPMWVAQLRNFDVPLMVLVSALSFSASVKQESYGQYVWARVKRLVFPVWLFLTLYFAVQWAFAYPHVLPDADKILRSYTMIDGIGYVWVIRVFLLVALLAPFIYRFHQRTPENSQYFRVLVLWYLAYEVAVNMILPEISGISRTILRNTLFDAVPFALLFALGLRIPAMTKSEQLRFFTLFSAVFVLLAGWFFWQQGSFQRTQSFKYPPQHYYLAYALMCAFLLWLLAEPVLRGLRSSRLIGFVLFAGSNSIWIYLWHIFFLQIIELSWGPKYLLVFACSAVVTWLQVSLIQRFWLPKVVNPATKRNIKALLTG</sequence>
<evidence type="ECO:0000256" key="1">
    <source>
        <dbReference type="ARBA" id="ARBA00004651"/>
    </source>
</evidence>
<organism evidence="9 10">
    <name type="scientific">Rheinheimera tilapiae</name>
    <dbReference type="NCBI Taxonomy" id="875043"/>
    <lineage>
        <taxon>Bacteria</taxon>
        <taxon>Pseudomonadati</taxon>
        <taxon>Pseudomonadota</taxon>
        <taxon>Gammaproteobacteria</taxon>
        <taxon>Chromatiales</taxon>
        <taxon>Chromatiaceae</taxon>
        <taxon>Rheinheimera</taxon>
    </lineage>
</organism>
<keyword evidence="3" id="KW-1003">Cell membrane</keyword>
<feature type="transmembrane region" description="Helical" evidence="7">
    <location>
        <begin position="238"/>
        <end position="256"/>
    </location>
</feature>
<protein>
    <submittedName>
        <fullName evidence="9">Acyltransferase family protein</fullName>
    </submittedName>
</protein>
<proteinExistence type="inferred from homology"/>
<dbReference type="PANTHER" id="PTHR40074:SF2">
    <property type="entry name" value="O-ACETYLTRANSFERASE WECH"/>
    <property type="match status" value="1"/>
</dbReference>
<feature type="transmembrane region" description="Helical" evidence="7">
    <location>
        <begin position="144"/>
        <end position="163"/>
    </location>
</feature>
<comment type="subcellular location">
    <subcellularLocation>
        <location evidence="1">Cell membrane</location>
        <topology evidence="1">Multi-pass membrane protein</topology>
    </subcellularLocation>
</comment>
<dbReference type="Proteomes" id="UP001589813">
    <property type="component" value="Unassembled WGS sequence"/>
</dbReference>
<feature type="transmembrane region" description="Helical" evidence="7">
    <location>
        <begin position="268"/>
        <end position="289"/>
    </location>
</feature>
<feature type="transmembrane region" description="Helical" evidence="7">
    <location>
        <begin position="12"/>
        <end position="29"/>
    </location>
</feature>
<dbReference type="PANTHER" id="PTHR40074">
    <property type="entry name" value="O-ACETYLTRANSFERASE WECH"/>
    <property type="match status" value="1"/>
</dbReference>
<feature type="transmembrane region" description="Helical" evidence="7">
    <location>
        <begin position="301"/>
        <end position="324"/>
    </location>
</feature>
<keyword evidence="9" id="KW-0012">Acyltransferase</keyword>
<comment type="caution">
    <text evidence="9">The sequence shown here is derived from an EMBL/GenBank/DDBJ whole genome shotgun (WGS) entry which is preliminary data.</text>
</comment>
<evidence type="ECO:0000313" key="10">
    <source>
        <dbReference type="Proteomes" id="UP001589813"/>
    </source>
</evidence>
<comment type="similarity">
    <text evidence="2">Belongs to the acyltransferase 3 family.</text>
</comment>
<keyword evidence="5 7" id="KW-1133">Transmembrane helix</keyword>